<dbReference type="Proteomes" id="UP000315471">
    <property type="component" value="Unassembled WGS sequence"/>
</dbReference>
<evidence type="ECO:0000313" key="2">
    <source>
        <dbReference type="Proteomes" id="UP000315471"/>
    </source>
</evidence>
<accession>A0A5C6DT16</accession>
<protein>
    <submittedName>
        <fullName evidence="1">Uncharacterized protein</fullName>
    </submittedName>
</protein>
<dbReference type="RefSeq" id="WP_146600502.1">
    <property type="nucleotide sequence ID" value="NZ_SJPY01000005.1"/>
</dbReference>
<dbReference type="OrthoDB" id="580851at2"/>
<gene>
    <name evidence="1" type="ORF">Q31b_31370</name>
</gene>
<reference evidence="1 2" key="1">
    <citation type="submission" date="2019-02" db="EMBL/GenBank/DDBJ databases">
        <title>Deep-cultivation of Planctomycetes and their phenomic and genomic characterization uncovers novel biology.</title>
        <authorList>
            <person name="Wiegand S."/>
            <person name="Jogler M."/>
            <person name="Boedeker C."/>
            <person name="Pinto D."/>
            <person name="Vollmers J."/>
            <person name="Rivas-Marin E."/>
            <person name="Kohn T."/>
            <person name="Peeters S.H."/>
            <person name="Heuer A."/>
            <person name="Rast P."/>
            <person name="Oberbeckmann S."/>
            <person name="Bunk B."/>
            <person name="Jeske O."/>
            <person name="Meyerdierks A."/>
            <person name="Storesund J.E."/>
            <person name="Kallscheuer N."/>
            <person name="Luecker S."/>
            <person name="Lage O.M."/>
            <person name="Pohl T."/>
            <person name="Merkel B.J."/>
            <person name="Hornburger P."/>
            <person name="Mueller R.-W."/>
            <person name="Bruemmer F."/>
            <person name="Labrenz M."/>
            <person name="Spormann A.M."/>
            <person name="Op Den Camp H."/>
            <person name="Overmann J."/>
            <person name="Amann R."/>
            <person name="Jetten M.S.M."/>
            <person name="Mascher T."/>
            <person name="Medema M.H."/>
            <person name="Devos D.P."/>
            <person name="Kaster A.-K."/>
            <person name="Ovreas L."/>
            <person name="Rohde M."/>
            <person name="Galperin M.Y."/>
            <person name="Jogler C."/>
        </authorList>
    </citation>
    <scope>NUCLEOTIDE SEQUENCE [LARGE SCALE GENOMIC DNA]</scope>
    <source>
        <strain evidence="1 2">Q31b</strain>
    </source>
</reference>
<dbReference type="AlphaFoldDB" id="A0A5C6DT16"/>
<evidence type="ECO:0000313" key="1">
    <source>
        <dbReference type="EMBL" id="TWU39822.1"/>
    </source>
</evidence>
<dbReference type="EMBL" id="SJPY01000005">
    <property type="protein sequence ID" value="TWU39822.1"/>
    <property type="molecule type" value="Genomic_DNA"/>
</dbReference>
<name>A0A5C6DT16_9BACT</name>
<keyword evidence="2" id="KW-1185">Reference proteome</keyword>
<comment type="caution">
    <text evidence="1">The sequence shown here is derived from an EMBL/GenBank/DDBJ whole genome shotgun (WGS) entry which is preliminary data.</text>
</comment>
<sequence>MLQLNGFSIEIAGGSLTVLKSKIAPTDVKETRRSLGDDWFTMYHEGHLYSLAKNSNTSGGLGETELLVISDHLGLRFVKAMLDQAMRAVFEAYDPVRDRPFTFLARNVDLVALAAENLETS</sequence>
<organism evidence="1 2">
    <name type="scientific">Novipirellula aureliae</name>
    <dbReference type="NCBI Taxonomy" id="2527966"/>
    <lineage>
        <taxon>Bacteria</taxon>
        <taxon>Pseudomonadati</taxon>
        <taxon>Planctomycetota</taxon>
        <taxon>Planctomycetia</taxon>
        <taxon>Pirellulales</taxon>
        <taxon>Pirellulaceae</taxon>
        <taxon>Novipirellula</taxon>
    </lineage>
</organism>
<proteinExistence type="predicted"/>